<evidence type="ECO:0000256" key="1">
    <source>
        <dbReference type="SAM" id="SignalP"/>
    </source>
</evidence>
<dbReference type="STRING" id="1341154.FCR2A7T_12350"/>
<gene>
    <name evidence="2" type="ORF">IP98_01834</name>
</gene>
<dbReference type="RefSeq" id="WP_023570383.1">
    <property type="nucleotide sequence ID" value="NZ_AVBI01000012.1"/>
</dbReference>
<keyword evidence="3" id="KW-1185">Reference proteome</keyword>
<accession>V6S2M1</accession>
<sequence>MRYFFLITLFSVSAYSQVPFPFNASSAGAGRAERLASFTVSGAGNDRVEITNDTDFDGQFAPTLWSYRDTDNRQVFSIKSSIPGTLDNGTAPIMLFATSINNSPQFNAPGTGDFPWGNAGTALNIVNRPLFQWRNNSLRIMTMIPNGNVGIGTIAPTARLHNNGSVRFENLGTPASPNPSFILGTDAIGNVFQYNTSLFSGTADADWLKPNGTVAMSINDDIYTNGRVGINAQNPTANFHLNGTARFENLANATNPNFLLGTDANGNMFEYDPTSLTGTSDADWLKPDGSIPNSINDNIYTNGMVGINVQNPTANLHSNGSLRFENLVNATNPNYILGTDANGNVSEYDPTSLAGASDADWLKPDGTLAMSINDNIYTNGKVGIGVSTFPTLVGTEDVSFYNLYVKGGLLTEEVRVALTSDWADYVFKKDYKLPTLKDVEKHINDKGHLKDIPSAKEVKDNGIELGEMNKLLLQKVEELTLYIIDLNKKVDAQQKQIETLVKSKNEE</sequence>
<feature type="signal peptide" evidence="1">
    <location>
        <begin position="1"/>
        <end position="16"/>
    </location>
</feature>
<evidence type="ECO:0000313" key="2">
    <source>
        <dbReference type="EMBL" id="TWI12258.1"/>
    </source>
</evidence>
<dbReference type="Proteomes" id="UP000319848">
    <property type="component" value="Unassembled WGS sequence"/>
</dbReference>
<protein>
    <recommendedName>
        <fullName evidence="4">Peptidase S74 domain-containing protein</fullName>
    </recommendedName>
</protein>
<name>V6S2M1_9FLAO</name>
<keyword evidence="1" id="KW-0732">Signal</keyword>
<proteinExistence type="predicted"/>
<evidence type="ECO:0000313" key="3">
    <source>
        <dbReference type="Proteomes" id="UP000319848"/>
    </source>
</evidence>
<evidence type="ECO:0008006" key="4">
    <source>
        <dbReference type="Google" id="ProtNLM"/>
    </source>
</evidence>
<dbReference type="OrthoDB" id="658938at2"/>
<dbReference type="AlphaFoldDB" id="V6S2M1"/>
<reference evidence="2 3" key="1">
    <citation type="journal article" date="2015" name="Stand. Genomic Sci.">
        <title>Genomic Encyclopedia of Bacterial and Archaeal Type Strains, Phase III: the genomes of soil and plant-associated and newly described type strains.</title>
        <authorList>
            <person name="Whitman W.B."/>
            <person name="Woyke T."/>
            <person name="Klenk H.P."/>
            <person name="Zhou Y."/>
            <person name="Lilburn T.G."/>
            <person name="Beck B.J."/>
            <person name="De Vos P."/>
            <person name="Vandamme P."/>
            <person name="Eisen J.A."/>
            <person name="Garrity G."/>
            <person name="Hugenholtz P."/>
            <person name="Kyrpides N.C."/>
        </authorList>
    </citation>
    <scope>NUCLEOTIDE SEQUENCE [LARGE SCALE GENOMIC DNA]</scope>
    <source>
        <strain evidence="2 3">CGMCC 1.7270</strain>
    </source>
</reference>
<feature type="chain" id="PRO_5030178739" description="Peptidase S74 domain-containing protein" evidence="1">
    <location>
        <begin position="17"/>
        <end position="507"/>
    </location>
</feature>
<dbReference type="EMBL" id="VLKQ01000007">
    <property type="protein sequence ID" value="TWI12258.1"/>
    <property type="molecule type" value="Genomic_DNA"/>
</dbReference>
<organism evidence="2 3">
    <name type="scientific">Flavobacterium cauense R2A-7</name>
    <dbReference type="NCBI Taxonomy" id="1341154"/>
    <lineage>
        <taxon>Bacteria</taxon>
        <taxon>Pseudomonadati</taxon>
        <taxon>Bacteroidota</taxon>
        <taxon>Flavobacteriia</taxon>
        <taxon>Flavobacteriales</taxon>
        <taxon>Flavobacteriaceae</taxon>
        <taxon>Flavobacterium</taxon>
    </lineage>
</organism>
<comment type="caution">
    <text evidence="2">The sequence shown here is derived from an EMBL/GenBank/DDBJ whole genome shotgun (WGS) entry which is preliminary data.</text>
</comment>